<organism evidence="1 2">
    <name type="scientific">Eragrostis curvula</name>
    <name type="common">weeping love grass</name>
    <dbReference type="NCBI Taxonomy" id="38414"/>
    <lineage>
        <taxon>Eukaryota</taxon>
        <taxon>Viridiplantae</taxon>
        <taxon>Streptophyta</taxon>
        <taxon>Embryophyta</taxon>
        <taxon>Tracheophyta</taxon>
        <taxon>Spermatophyta</taxon>
        <taxon>Magnoliopsida</taxon>
        <taxon>Liliopsida</taxon>
        <taxon>Poales</taxon>
        <taxon>Poaceae</taxon>
        <taxon>PACMAD clade</taxon>
        <taxon>Chloridoideae</taxon>
        <taxon>Eragrostideae</taxon>
        <taxon>Eragrostidinae</taxon>
        <taxon>Eragrostis</taxon>
    </lineage>
</organism>
<keyword evidence="2" id="KW-1185">Reference proteome</keyword>
<gene>
    <name evidence="1" type="ORF">EJB05_46929</name>
</gene>
<dbReference type="AlphaFoldDB" id="A0A5J9T663"/>
<dbReference type="EMBL" id="RWGY01000045">
    <property type="protein sequence ID" value="TVU06893.1"/>
    <property type="molecule type" value="Genomic_DNA"/>
</dbReference>
<evidence type="ECO:0000313" key="2">
    <source>
        <dbReference type="Proteomes" id="UP000324897"/>
    </source>
</evidence>
<proteinExistence type="predicted"/>
<sequence length="59" mass="6626">METSFPSLWPGCSAHSAHNDGHSGAGDLLLLVPVRSFRLENWKYPTVLVSSYPSLRRQR</sequence>
<dbReference type="Proteomes" id="UP000324897">
    <property type="component" value="Unassembled WGS sequence"/>
</dbReference>
<evidence type="ECO:0000313" key="1">
    <source>
        <dbReference type="EMBL" id="TVU06893.1"/>
    </source>
</evidence>
<name>A0A5J9T663_9POAL</name>
<accession>A0A5J9T663</accession>
<dbReference type="Gramene" id="TVU06893">
    <property type="protein sequence ID" value="TVU06893"/>
    <property type="gene ID" value="EJB05_46929"/>
</dbReference>
<reference evidence="1 2" key="1">
    <citation type="journal article" date="2019" name="Sci. Rep.">
        <title>A high-quality genome of Eragrostis curvula grass provides insights into Poaceae evolution and supports new strategies to enhance forage quality.</title>
        <authorList>
            <person name="Carballo J."/>
            <person name="Santos B.A.C.M."/>
            <person name="Zappacosta D."/>
            <person name="Garbus I."/>
            <person name="Selva J.P."/>
            <person name="Gallo C.A."/>
            <person name="Diaz A."/>
            <person name="Albertini E."/>
            <person name="Caccamo M."/>
            <person name="Echenique V."/>
        </authorList>
    </citation>
    <scope>NUCLEOTIDE SEQUENCE [LARGE SCALE GENOMIC DNA]</scope>
    <source>
        <strain evidence="2">cv. Victoria</strain>
        <tissue evidence="1">Leaf</tissue>
    </source>
</reference>
<protein>
    <submittedName>
        <fullName evidence="1">Uncharacterized protein</fullName>
    </submittedName>
</protein>
<comment type="caution">
    <text evidence="1">The sequence shown here is derived from an EMBL/GenBank/DDBJ whole genome shotgun (WGS) entry which is preliminary data.</text>
</comment>